<sequence length="296" mass="31824">MGTFGVYTLLVLLGLGGTIFFVIRHVQGHPTGFMPYYLAVLLIVSLCSITCHAILLRRRLDHDLSAAQEASTIPLQTPQATPPKNRISRIQGCAKLLHAYAVFLFALLIAVLTLFDLITGYTISHFRPAHLARTMSLAIFQCILVVLALAWFLVALSVSSDDGKSSGIAPGRETIRPTSSSSRECRLPRWWLTQDSPGFQDIALKEVAVETPRGGSPPSGNVKQNGPFGRWGTGSASSEVSTTCPAGRGVSAQWEDLTESSDANQTVSGGVQPCVIGLPTFSVVRATPIRPPPRDD</sequence>
<dbReference type="VEuPathDB" id="ToxoDB:BESB_030360"/>
<name>A0A2A9M702_BESBE</name>
<evidence type="ECO:0000256" key="1">
    <source>
        <dbReference type="SAM" id="MobiDB-lite"/>
    </source>
</evidence>
<feature type="transmembrane region" description="Helical" evidence="2">
    <location>
        <begin position="7"/>
        <end position="24"/>
    </location>
</feature>
<evidence type="ECO:0000313" key="3">
    <source>
        <dbReference type="EMBL" id="PFH31162.1"/>
    </source>
</evidence>
<keyword evidence="2" id="KW-0812">Transmembrane</keyword>
<evidence type="ECO:0000313" key="4">
    <source>
        <dbReference type="Proteomes" id="UP000224006"/>
    </source>
</evidence>
<organism evidence="3 4">
    <name type="scientific">Besnoitia besnoiti</name>
    <name type="common">Apicomplexan protozoan</name>
    <dbReference type="NCBI Taxonomy" id="94643"/>
    <lineage>
        <taxon>Eukaryota</taxon>
        <taxon>Sar</taxon>
        <taxon>Alveolata</taxon>
        <taxon>Apicomplexa</taxon>
        <taxon>Conoidasida</taxon>
        <taxon>Coccidia</taxon>
        <taxon>Eucoccidiorida</taxon>
        <taxon>Eimeriorina</taxon>
        <taxon>Sarcocystidae</taxon>
        <taxon>Besnoitia</taxon>
    </lineage>
</organism>
<accession>A0A2A9M702</accession>
<evidence type="ECO:0000256" key="2">
    <source>
        <dbReference type="SAM" id="Phobius"/>
    </source>
</evidence>
<keyword evidence="2" id="KW-1133">Transmembrane helix</keyword>
<keyword evidence="4" id="KW-1185">Reference proteome</keyword>
<feature type="region of interest" description="Disordered" evidence="1">
    <location>
        <begin position="160"/>
        <end position="181"/>
    </location>
</feature>
<proteinExistence type="predicted"/>
<reference evidence="3 4" key="1">
    <citation type="submission" date="2017-09" db="EMBL/GenBank/DDBJ databases">
        <title>Genome sequencing of Besnoitia besnoiti strain Bb-Ger1.</title>
        <authorList>
            <person name="Schares G."/>
            <person name="Venepally P."/>
            <person name="Lorenzi H.A."/>
        </authorList>
    </citation>
    <scope>NUCLEOTIDE SEQUENCE [LARGE SCALE GENOMIC DNA]</scope>
    <source>
        <strain evidence="3 4">Bb-Ger1</strain>
    </source>
</reference>
<evidence type="ECO:0008006" key="5">
    <source>
        <dbReference type="Google" id="ProtNLM"/>
    </source>
</evidence>
<keyword evidence="2" id="KW-0472">Membrane</keyword>
<gene>
    <name evidence="3" type="ORF">BESB_030360</name>
</gene>
<dbReference type="GeneID" id="40308088"/>
<dbReference type="AlphaFoldDB" id="A0A2A9M702"/>
<feature type="transmembrane region" description="Helical" evidence="2">
    <location>
        <begin position="138"/>
        <end position="158"/>
    </location>
</feature>
<dbReference type="KEGG" id="bbes:BESB_030360"/>
<protein>
    <recommendedName>
        <fullName evidence="5">Transmembrane protein</fullName>
    </recommendedName>
</protein>
<dbReference type="OrthoDB" id="333733at2759"/>
<feature type="transmembrane region" description="Helical" evidence="2">
    <location>
        <begin position="36"/>
        <end position="56"/>
    </location>
</feature>
<dbReference type="RefSeq" id="XP_029215171.1">
    <property type="nucleotide sequence ID" value="XM_029361704.1"/>
</dbReference>
<dbReference type="Proteomes" id="UP000224006">
    <property type="component" value="Chromosome XIII"/>
</dbReference>
<comment type="caution">
    <text evidence="3">The sequence shown here is derived from an EMBL/GenBank/DDBJ whole genome shotgun (WGS) entry which is preliminary data.</text>
</comment>
<dbReference type="EMBL" id="NWUJ01000016">
    <property type="protein sequence ID" value="PFH31162.1"/>
    <property type="molecule type" value="Genomic_DNA"/>
</dbReference>
<feature type="transmembrane region" description="Helical" evidence="2">
    <location>
        <begin position="96"/>
        <end position="118"/>
    </location>
</feature>